<keyword evidence="8" id="KW-1185">Reference proteome</keyword>
<dbReference type="AlphaFoldDB" id="A0A2K4XG10"/>
<feature type="domain" description="Lambda-carrageenase beta-propeller" evidence="4">
    <location>
        <begin position="54"/>
        <end position="168"/>
    </location>
</feature>
<evidence type="ECO:0000313" key="6">
    <source>
        <dbReference type="EMBL" id="SOU43262.1"/>
    </source>
</evidence>
<geneLocation type="plasmid" evidence="6">
    <name>PCAR9p</name>
</geneLocation>
<proteinExistence type="predicted"/>
<evidence type="ECO:0000256" key="1">
    <source>
        <dbReference type="SAM" id="SignalP"/>
    </source>
</evidence>
<dbReference type="GO" id="GO:0033957">
    <property type="term" value="F:lambda-carrageenase activity"/>
    <property type="evidence" value="ECO:0007669"/>
    <property type="project" value="UniProtKB-EC"/>
</dbReference>
<dbReference type="OrthoDB" id="6315212at2"/>
<protein>
    <submittedName>
        <fullName evidence="6">Pre-lambda-carrageenase, family GHnc</fullName>
        <ecNumber evidence="6">3.2.1.162</ecNumber>
    </submittedName>
</protein>
<reference evidence="5 8" key="1">
    <citation type="submission" date="2015-06" db="EMBL/GenBank/DDBJ databases">
        <title>Genome sequence of Pseudoalteromonas carrageenovora.</title>
        <authorList>
            <person name="Xie B.-B."/>
            <person name="Rong J.-C."/>
            <person name="Qin Q.-L."/>
            <person name="Zhang Y.-Z."/>
        </authorList>
    </citation>
    <scope>NUCLEOTIDE SEQUENCE [LARGE SCALE GENOMIC DNA]</scope>
    <source>
        <strain evidence="5 8">IAM 12662</strain>
    </source>
</reference>
<dbReference type="Proteomes" id="UP000615003">
    <property type="component" value="Unassembled WGS sequence"/>
</dbReference>
<keyword evidence="1" id="KW-0732">Signal</keyword>
<reference evidence="6 7" key="2">
    <citation type="submission" date="2017-11" db="EMBL/GenBank/DDBJ databases">
        <authorList>
            <person name="Han C.G."/>
        </authorList>
    </citation>
    <scope>NUCLEOTIDE SEQUENCE [LARGE SCALE GENOMIC DNA]</scope>
    <source>
        <strain evidence="7">ATCC 43555</strain>
        <strain evidence="6">ATCC43555</strain>
        <plasmid evidence="7">Plasmid pcar9p</plasmid>
    </source>
</reference>
<feature type="chain" id="PRO_5014441855" evidence="1">
    <location>
        <begin position="24"/>
        <end position="899"/>
    </location>
</feature>
<keyword evidence="6" id="KW-0378">Hydrolase</keyword>
<dbReference type="GeneID" id="93665955"/>
<evidence type="ECO:0000313" key="5">
    <source>
        <dbReference type="EMBL" id="MBE0381638.1"/>
    </source>
</evidence>
<evidence type="ECO:0000259" key="3">
    <source>
        <dbReference type="Pfam" id="PF25291"/>
    </source>
</evidence>
<accession>A0A2K4XG10</accession>
<dbReference type="Pfam" id="PF25290">
    <property type="entry name" value="CGLA_M"/>
    <property type="match status" value="1"/>
</dbReference>
<dbReference type="EMBL" id="LT965930">
    <property type="protein sequence ID" value="SOU43262.1"/>
    <property type="molecule type" value="Genomic_DNA"/>
</dbReference>
<dbReference type="InterPro" id="IPR057421">
    <property type="entry name" value="CGLA_M"/>
</dbReference>
<dbReference type="Pfam" id="PF25291">
    <property type="entry name" value="CGLA_C"/>
    <property type="match status" value="1"/>
</dbReference>
<dbReference type="InterPro" id="IPR015943">
    <property type="entry name" value="WD40/YVTN_repeat-like_dom_sf"/>
</dbReference>
<organism evidence="6 7">
    <name type="scientific">Pseudoalteromonas carrageenovora IAM 12662</name>
    <dbReference type="NCBI Taxonomy" id="1314868"/>
    <lineage>
        <taxon>Bacteria</taxon>
        <taxon>Pseudomonadati</taxon>
        <taxon>Pseudomonadota</taxon>
        <taxon>Gammaproteobacteria</taxon>
        <taxon>Alteromonadales</taxon>
        <taxon>Pseudoalteromonadaceae</taxon>
        <taxon>Pseudoalteromonas</taxon>
    </lineage>
</organism>
<dbReference type="RefSeq" id="WP_104644241.1">
    <property type="nucleotide sequence ID" value="NZ_AQGW01000016.1"/>
</dbReference>
<dbReference type="SUPFAM" id="SSF50998">
    <property type="entry name" value="Quinoprotein alcohol dehydrogenase-like"/>
    <property type="match status" value="1"/>
</dbReference>
<dbReference type="InterPro" id="IPR011047">
    <property type="entry name" value="Quinoprotein_ADH-like_sf"/>
</dbReference>
<dbReference type="InterPro" id="IPR057420">
    <property type="entry name" value="Beta-prop_CGLA"/>
</dbReference>
<evidence type="ECO:0000259" key="2">
    <source>
        <dbReference type="Pfam" id="PF25290"/>
    </source>
</evidence>
<dbReference type="Proteomes" id="UP000238288">
    <property type="component" value="Plasmid PCAR9p"/>
</dbReference>
<evidence type="ECO:0000313" key="8">
    <source>
        <dbReference type="Proteomes" id="UP000615003"/>
    </source>
</evidence>
<geneLocation type="plasmid" evidence="7">
    <name>pcar9p</name>
</geneLocation>
<feature type="domain" description="Lambda-carrageenase C-terminal" evidence="3">
    <location>
        <begin position="826"/>
        <end position="897"/>
    </location>
</feature>
<evidence type="ECO:0000313" key="7">
    <source>
        <dbReference type="Proteomes" id="UP000238288"/>
    </source>
</evidence>
<dbReference type="InterPro" id="IPR057422">
    <property type="entry name" value="CGLA_C"/>
</dbReference>
<dbReference type="Pfam" id="PF25292">
    <property type="entry name" value="Beta-prop_CGLA"/>
    <property type="match status" value="1"/>
</dbReference>
<name>A0A2K4XG10_PSEVC</name>
<evidence type="ECO:0000259" key="4">
    <source>
        <dbReference type="Pfam" id="PF25292"/>
    </source>
</evidence>
<dbReference type="Gene3D" id="2.130.10.10">
    <property type="entry name" value="YVTN repeat-like/Quinoprotein amine dehydrogenase"/>
    <property type="match status" value="1"/>
</dbReference>
<dbReference type="EMBL" id="AQGW01000016">
    <property type="protein sequence ID" value="MBE0381638.1"/>
    <property type="molecule type" value="Genomic_DNA"/>
</dbReference>
<feature type="domain" description="Lambda-carrageenase middle" evidence="2">
    <location>
        <begin position="441"/>
        <end position="779"/>
    </location>
</feature>
<feature type="signal peptide" evidence="1">
    <location>
        <begin position="1"/>
        <end position="23"/>
    </location>
</feature>
<gene>
    <name evidence="6" type="primary">CglA</name>
    <name evidence="6" type="ORF">PCAR9_P0068</name>
    <name evidence="5" type="ORF">PCARR_a3434</name>
</gene>
<keyword evidence="6" id="KW-0326">Glycosidase</keyword>
<dbReference type="EC" id="3.2.1.162" evidence="6"/>
<sequence length="899" mass="101425">MKKIFNKLSAASITLLFCVSSFASEVSQDYFTTQGNGLRQITSGTVNGRPVVYTSELDGAVASYNSNGEELWRSATQEKAVLFEINSTDLNNDKSDELIAASADGSIYAWDTTSRNKVSPLWKFTPSKKVRFSEVAVALVDGEKRIYAGGNNFILYELNSNGQLLSETKLEGVVRKIESGRFLSSDKDSLFVFTLERDKYRWDFMGFIDPKSKNVISEISPADRNVKDISKNMMITDIDIADLDQDGLDDLLFFGDYKSGQKSAASFIGYNSKFKRIADFKIASAQRQRYAHVYGTSLLPKYNEIVLQFGGLTYLIDAKGKLIKQVGEKHTGLIFNDIELSATSEKLFAAGQIGGGNTIYSFDLNNKDWLDTPHQLAGRLAQVEKNINDLYEQTLAFEMPSYQKKSNKPWVMLTKAELNSDVAKLNGADFLSVAQERWTEKWDRSQLVKKIGKIALKQDRRGKYKDTREQLIKKAKAFEAKGKSFVVWSGHGIDPFGVSIDTMEAILEAAPNTALGFLYAEMHDPKDPRVLYFISEYMPRLAKAMRKQGKAKLYFRYKDVFWATTSQQQPWKDMFFSGQYADILVPSAEDTTSRTQDINFTGRVGMFLGGYVNDYAMRLVDDNPTSWRPLSPGGQRSVSPYLRTAVLRAAYGSRMGIIFDSRYTEQPGLNVLFALMKSGVLPIVEKDAMQSIGSWMLIKDVDIELAHSITNHHEMNHYSENDSNALMSLGQIQWAGTNLPEYDYSRAALGVQYRWLNFIPPMPNGMIPIAPIESAAQLKKQNTPYFVSNGRVGFSNDKEIGAEDFYPMMQHSIELGEQNLPIRVEGSAWSVIKLDEKHSRIILVDQGYIDPQDRDVTIHFHKKTKWVKDILSKEEFHITDNKMKVTVPAGSVRFFDVGY</sequence>
<keyword evidence="6" id="KW-0614">Plasmid</keyword>